<protein>
    <recommendedName>
        <fullName evidence="19">Bifunctional NAD(P)H-hydrate repair enzyme</fullName>
    </recommendedName>
    <alternativeName>
        <fullName evidence="19">Nicotinamide nucleotide repair protein</fullName>
    </alternativeName>
    <domain>
        <recommendedName>
            <fullName evidence="19">ADP-dependent (S)-NAD(P)H-hydrate dehydratase</fullName>
            <ecNumber evidence="19">4.2.1.136</ecNumber>
        </recommendedName>
        <alternativeName>
            <fullName evidence="19">ADP-dependent NAD(P)HX dehydratase</fullName>
        </alternativeName>
    </domain>
    <domain>
        <recommendedName>
            <fullName evidence="19">NAD(P)H-hydrate epimerase</fullName>
            <ecNumber evidence="19">5.1.99.6</ecNumber>
        </recommendedName>
    </domain>
</protein>
<evidence type="ECO:0000256" key="13">
    <source>
        <dbReference type="ARBA" id="ARBA00023268"/>
    </source>
</evidence>
<evidence type="ECO:0000256" key="3">
    <source>
        <dbReference type="ARBA" id="ARBA00006001"/>
    </source>
</evidence>
<feature type="domain" description="YjeF N-terminal" evidence="22">
    <location>
        <begin position="41"/>
        <end position="275"/>
    </location>
</feature>
<evidence type="ECO:0000313" key="24">
    <source>
        <dbReference type="Proteomes" id="UP000494329"/>
    </source>
</evidence>
<dbReference type="InterPro" id="IPR030677">
    <property type="entry name" value="Nnr"/>
</dbReference>
<feature type="domain" description="YjeF C-terminal" evidence="21">
    <location>
        <begin position="281"/>
        <end position="556"/>
    </location>
</feature>
<dbReference type="PANTHER" id="PTHR12592">
    <property type="entry name" value="ATP-DEPENDENT (S)-NAD(P)H-HYDRATE DEHYDRATASE FAMILY MEMBER"/>
    <property type="match status" value="1"/>
</dbReference>
<evidence type="ECO:0000259" key="22">
    <source>
        <dbReference type="PROSITE" id="PS51385"/>
    </source>
</evidence>
<dbReference type="SUPFAM" id="SSF53613">
    <property type="entry name" value="Ribokinase-like"/>
    <property type="match status" value="1"/>
</dbReference>
<comment type="similarity">
    <text evidence="3 19">In the N-terminal section; belongs to the NnrE/AIBP family.</text>
</comment>
<comment type="function">
    <text evidence="17">Catalyzes the dehydration of the S-form of NAD(P)HX at the expense of ADP, which is converted to AMP. Together with NAD(P)HX epimerase, which catalyzes the epimerization of the S- and R-forms, the enzyme allows the repair of both epimers of NAD(P)HX, a damaged form of NAD(P)H that is a result of enzymatic or heat-dependent hydration.</text>
</comment>
<evidence type="ECO:0000256" key="17">
    <source>
        <dbReference type="HAMAP-Rule" id="MF_01965"/>
    </source>
</evidence>
<name>A0A6J5DUM8_9BURK</name>
<keyword evidence="10 17" id="KW-0520">NAD</keyword>
<keyword evidence="24" id="KW-1185">Reference proteome</keyword>
<dbReference type="EC" id="5.1.99.6" evidence="19"/>
<sequence length="562" mass="56340">MTAAPSSASSSALPSVPSSAAAPTLVNPHDRPLPLFTVAELRALESGAAATLPPHTLMARAGAAAARFLTGQIAHDTAADAARPVLLIAGPGNNGGDALVVAAELRRAGVAVEVCMPVEVKPDDARWALGVARAAGVTITSTPPASFDAYGWIVDGMFGIGLARPLDGVFAELAQRVAARAAGQRGHAGVSAAAPYAAPRTQAQGPTTRGRVLALDVPSGLDSDTGNVVDGGVAVRANHTVTFIGAKPGLFMGSGRDLAGEVTVAPIGVDALAHGGAVLNAPALFDAHFPPRDFATHKGTFGSLAVVGGDTGMCGAPILAARAALYTGAGKVHVALIGKGGPAYDPPHPELMLHALDTLPLDGMDALSIGCGMGDSERATHVLRDVLQLDVPKLFDADALNLFARDAALAAALAARGTRAQDPAIVTPHPLEAARLLACDAQTVQRDRLAAARALTQRLASVVVLKGAGTVIAAPDGRIAINPTGNAALATGGTGDVLGGIIGALLAQGLPRYEAALAGVYLHGLAADALTARGDGPAGCTAGELAPMVRKLLNRLIYPAQG</sequence>
<keyword evidence="8 17" id="KW-0521">NADP</keyword>
<comment type="cofactor">
    <cofactor evidence="18 19">
        <name>K(+)</name>
        <dbReference type="ChEBI" id="CHEBI:29103"/>
    </cofactor>
    <text evidence="18 19">Binds 1 potassium ion per subunit.</text>
</comment>
<feature type="binding site" evidence="18">
    <location>
        <position position="155"/>
    </location>
    <ligand>
        <name>K(+)</name>
        <dbReference type="ChEBI" id="CHEBI:29103"/>
    </ligand>
</feature>
<keyword evidence="9 18" id="KW-0630">Potassium</keyword>
<evidence type="ECO:0000256" key="12">
    <source>
        <dbReference type="ARBA" id="ARBA00023239"/>
    </source>
</evidence>
<evidence type="ECO:0000256" key="10">
    <source>
        <dbReference type="ARBA" id="ARBA00023027"/>
    </source>
</evidence>
<feature type="binding site" evidence="17">
    <location>
        <position position="495"/>
    </location>
    <ligand>
        <name>AMP</name>
        <dbReference type="ChEBI" id="CHEBI:456215"/>
    </ligand>
</feature>
<feature type="binding site" evidence="18">
    <location>
        <position position="94"/>
    </location>
    <ligand>
        <name>K(+)</name>
        <dbReference type="ChEBI" id="CHEBI:29103"/>
    </ligand>
</feature>
<evidence type="ECO:0000256" key="4">
    <source>
        <dbReference type="ARBA" id="ARBA00009524"/>
    </source>
</evidence>
<comment type="similarity">
    <text evidence="17">Belongs to the NnrD/CARKD family.</text>
</comment>
<feature type="binding site" evidence="18">
    <location>
        <position position="219"/>
    </location>
    <ligand>
        <name>K(+)</name>
        <dbReference type="ChEBI" id="CHEBI:29103"/>
    </ligand>
</feature>
<comment type="similarity">
    <text evidence="18">Belongs to the NnrE/AIBP family.</text>
</comment>
<comment type="similarity">
    <text evidence="4 19">In the C-terminal section; belongs to the NnrD/CARKD family.</text>
</comment>
<comment type="function">
    <text evidence="18">Catalyzes the epimerization of the S- and R-forms of NAD(P)HX, a damaged form of NAD(P)H that is a result of enzymatic or heat-dependent hydration. This is a prerequisite for the S-specific NAD(P)H-hydrate dehydratase to allow the repair of both epimers of NAD(P)HX.</text>
</comment>
<dbReference type="Gene3D" id="3.40.1190.20">
    <property type="match status" value="1"/>
</dbReference>
<dbReference type="GO" id="GO:0052855">
    <property type="term" value="F:ADP-dependent NAD(P)H-hydrate dehydratase activity"/>
    <property type="evidence" value="ECO:0007669"/>
    <property type="project" value="UniProtKB-UniRule"/>
</dbReference>
<comment type="catalytic activity">
    <reaction evidence="16 17 19">
        <text>(6S)-NADPHX + ADP = AMP + phosphate + NADPH + H(+)</text>
        <dbReference type="Rhea" id="RHEA:32235"/>
        <dbReference type="ChEBI" id="CHEBI:15378"/>
        <dbReference type="ChEBI" id="CHEBI:43474"/>
        <dbReference type="ChEBI" id="CHEBI:57783"/>
        <dbReference type="ChEBI" id="CHEBI:64076"/>
        <dbReference type="ChEBI" id="CHEBI:456215"/>
        <dbReference type="ChEBI" id="CHEBI:456216"/>
        <dbReference type="EC" id="4.2.1.136"/>
    </reaction>
</comment>
<dbReference type="InterPro" id="IPR000631">
    <property type="entry name" value="CARKD"/>
</dbReference>
<evidence type="ECO:0000256" key="1">
    <source>
        <dbReference type="ARBA" id="ARBA00000013"/>
    </source>
</evidence>
<evidence type="ECO:0000313" key="23">
    <source>
        <dbReference type="EMBL" id="CAB3757758.1"/>
    </source>
</evidence>
<dbReference type="SUPFAM" id="SSF64153">
    <property type="entry name" value="YjeF N-terminal domain-like"/>
    <property type="match status" value="1"/>
</dbReference>
<dbReference type="Pfam" id="PF01256">
    <property type="entry name" value="Carb_kinase"/>
    <property type="match status" value="1"/>
</dbReference>
<feature type="binding site" evidence="17">
    <location>
        <position position="316"/>
    </location>
    <ligand>
        <name>(6S)-NADPHX</name>
        <dbReference type="ChEBI" id="CHEBI:64076"/>
    </ligand>
</feature>
<evidence type="ECO:0000256" key="5">
    <source>
        <dbReference type="ARBA" id="ARBA00022723"/>
    </source>
</evidence>
<evidence type="ECO:0000256" key="7">
    <source>
        <dbReference type="ARBA" id="ARBA00022840"/>
    </source>
</evidence>
<dbReference type="AlphaFoldDB" id="A0A6J5DUM8"/>
<keyword evidence="6 17" id="KW-0547">Nucleotide-binding</keyword>
<feature type="binding site" evidence="17">
    <location>
        <position position="372"/>
    </location>
    <ligand>
        <name>(6S)-NADPHX</name>
        <dbReference type="ChEBI" id="CHEBI:64076"/>
    </ligand>
</feature>
<dbReference type="NCBIfam" id="TIGR00196">
    <property type="entry name" value="yjeF_cterm"/>
    <property type="match status" value="1"/>
</dbReference>
<dbReference type="InterPro" id="IPR036652">
    <property type="entry name" value="YjeF_N_dom_sf"/>
</dbReference>
<comment type="subunit">
    <text evidence="17">Homotetramer.</text>
</comment>
<dbReference type="Proteomes" id="UP000494329">
    <property type="component" value="Unassembled WGS sequence"/>
</dbReference>
<evidence type="ECO:0000256" key="18">
    <source>
        <dbReference type="HAMAP-Rule" id="MF_01966"/>
    </source>
</evidence>
<dbReference type="PROSITE" id="PS51385">
    <property type="entry name" value="YJEF_N"/>
    <property type="match status" value="1"/>
</dbReference>
<evidence type="ECO:0000256" key="6">
    <source>
        <dbReference type="ARBA" id="ARBA00022741"/>
    </source>
</evidence>
<dbReference type="PANTHER" id="PTHR12592:SF0">
    <property type="entry name" value="ATP-DEPENDENT (S)-NAD(P)H-HYDRATE DEHYDRATASE"/>
    <property type="match status" value="1"/>
</dbReference>
<keyword evidence="5 18" id="KW-0479">Metal-binding</keyword>
<feature type="region of interest" description="Disordered" evidence="20">
    <location>
        <begin position="1"/>
        <end position="25"/>
    </location>
</feature>
<feature type="binding site" evidence="18">
    <location>
        <begin position="93"/>
        <end position="97"/>
    </location>
    <ligand>
        <name>(6S)-NADPHX</name>
        <dbReference type="ChEBI" id="CHEBI:64076"/>
    </ligand>
</feature>
<evidence type="ECO:0000256" key="20">
    <source>
        <dbReference type="SAM" id="MobiDB-lite"/>
    </source>
</evidence>
<feature type="binding site" evidence="18">
    <location>
        <begin position="159"/>
        <end position="165"/>
    </location>
    <ligand>
        <name>(6S)-NADPHX</name>
        <dbReference type="ChEBI" id="CHEBI:64076"/>
    </ligand>
</feature>
<organism evidence="23 24">
    <name type="scientific">Paraburkholderia solisilvae</name>
    <dbReference type="NCBI Taxonomy" id="624376"/>
    <lineage>
        <taxon>Bacteria</taxon>
        <taxon>Pseudomonadati</taxon>
        <taxon>Pseudomonadota</taxon>
        <taxon>Betaproteobacteria</taxon>
        <taxon>Burkholderiales</taxon>
        <taxon>Burkholderiaceae</taxon>
        <taxon>Paraburkholderia</taxon>
    </lineage>
</organism>
<feature type="binding site" evidence="17">
    <location>
        <position position="429"/>
    </location>
    <ligand>
        <name>(6S)-NADPHX</name>
        <dbReference type="ChEBI" id="CHEBI:64076"/>
    </ligand>
</feature>
<comment type="function">
    <text evidence="14 19">Bifunctional enzyme that catalyzes the epimerization of the S- and R-forms of NAD(P)HX and the dehydration of the S-form of NAD(P)HX at the expense of ADP, which is converted to AMP. This allows the repair of both epimers of NAD(P)HX, a damaged form of NAD(P)H that is a result of enzymatic or heat-dependent hydration.</text>
</comment>
<evidence type="ECO:0000256" key="8">
    <source>
        <dbReference type="ARBA" id="ARBA00022857"/>
    </source>
</evidence>
<dbReference type="InterPro" id="IPR004443">
    <property type="entry name" value="YjeF_N_dom"/>
</dbReference>
<keyword evidence="7 17" id="KW-0067">ATP-binding</keyword>
<dbReference type="InterPro" id="IPR029056">
    <property type="entry name" value="Ribokinase-like"/>
</dbReference>
<evidence type="ECO:0000256" key="11">
    <source>
        <dbReference type="ARBA" id="ARBA00023235"/>
    </source>
</evidence>
<dbReference type="GO" id="GO:0046496">
    <property type="term" value="P:nicotinamide nucleotide metabolic process"/>
    <property type="evidence" value="ECO:0007669"/>
    <property type="project" value="UniProtKB-UniRule"/>
</dbReference>
<reference evidence="23 24" key="1">
    <citation type="submission" date="2020-04" db="EMBL/GenBank/DDBJ databases">
        <authorList>
            <person name="De Canck E."/>
        </authorList>
    </citation>
    <scope>NUCLEOTIDE SEQUENCE [LARGE SCALE GENOMIC DNA]</scope>
    <source>
        <strain evidence="23 24">LMG 29739</strain>
    </source>
</reference>
<proteinExistence type="inferred from homology"/>
<keyword evidence="11 18" id="KW-0413">Isomerase</keyword>
<feature type="binding site" evidence="17">
    <location>
        <begin position="466"/>
        <end position="470"/>
    </location>
    <ligand>
        <name>AMP</name>
        <dbReference type="ChEBI" id="CHEBI:456215"/>
    </ligand>
</feature>
<evidence type="ECO:0000259" key="21">
    <source>
        <dbReference type="PROSITE" id="PS51383"/>
    </source>
</evidence>
<dbReference type="PROSITE" id="PS51383">
    <property type="entry name" value="YJEF_C_3"/>
    <property type="match status" value="1"/>
</dbReference>
<dbReference type="GO" id="GO:0052856">
    <property type="term" value="F:NAD(P)HX epimerase activity"/>
    <property type="evidence" value="ECO:0007669"/>
    <property type="project" value="UniProtKB-UniRule"/>
</dbReference>
<dbReference type="Pfam" id="PF03853">
    <property type="entry name" value="YjeF_N"/>
    <property type="match status" value="1"/>
</dbReference>
<dbReference type="GO" id="GO:0110051">
    <property type="term" value="P:metabolite repair"/>
    <property type="evidence" value="ECO:0007669"/>
    <property type="project" value="TreeGrafter"/>
</dbReference>
<dbReference type="RefSeq" id="WP_175111485.1">
    <property type="nucleotide sequence ID" value="NZ_CADIKF010000019.1"/>
</dbReference>
<gene>
    <name evidence="23" type="primary">nnr</name>
    <name evidence="17" type="synonym">nnrD</name>
    <name evidence="18" type="synonym">nnrE</name>
    <name evidence="23" type="ORF">LMG29739_02772</name>
</gene>
<comment type="catalytic activity">
    <reaction evidence="15 17 19">
        <text>(6S)-NADHX + ADP = AMP + phosphate + NADH + H(+)</text>
        <dbReference type="Rhea" id="RHEA:32223"/>
        <dbReference type="ChEBI" id="CHEBI:15378"/>
        <dbReference type="ChEBI" id="CHEBI:43474"/>
        <dbReference type="ChEBI" id="CHEBI:57945"/>
        <dbReference type="ChEBI" id="CHEBI:64074"/>
        <dbReference type="ChEBI" id="CHEBI:456215"/>
        <dbReference type="ChEBI" id="CHEBI:456216"/>
        <dbReference type="EC" id="4.2.1.136"/>
    </reaction>
</comment>
<dbReference type="CDD" id="cd01171">
    <property type="entry name" value="YXKO-related"/>
    <property type="match status" value="1"/>
</dbReference>
<feature type="binding site" evidence="17">
    <location>
        <position position="496"/>
    </location>
    <ligand>
        <name>(6S)-NADPHX</name>
        <dbReference type="ChEBI" id="CHEBI:64076"/>
    </ligand>
</feature>
<evidence type="ECO:0000256" key="2">
    <source>
        <dbReference type="ARBA" id="ARBA00000909"/>
    </source>
</evidence>
<comment type="caution">
    <text evidence="18">Lacks conserved residue(s) required for the propagation of feature annotation.</text>
</comment>
<comment type="catalytic activity">
    <reaction evidence="1 18 19">
        <text>(6R)-NADHX = (6S)-NADHX</text>
        <dbReference type="Rhea" id="RHEA:32215"/>
        <dbReference type="ChEBI" id="CHEBI:64074"/>
        <dbReference type="ChEBI" id="CHEBI:64075"/>
        <dbReference type="EC" id="5.1.99.6"/>
    </reaction>
</comment>
<accession>A0A6J5DUM8</accession>
<dbReference type="PIRSF" id="PIRSF017184">
    <property type="entry name" value="Nnr"/>
    <property type="match status" value="1"/>
</dbReference>
<evidence type="ECO:0000256" key="9">
    <source>
        <dbReference type="ARBA" id="ARBA00022958"/>
    </source>
</evidence>
<dbReference type="EMBL" id="CADIKF010000019">
    <property type="protein sequence ID" value="CAB3757758.1"/>
    <property type="molecule type" value="Genomic_DNA"/>
</dbReference>
<keyword evidence="13" id="KW-0511">Multifunctional enzyme</keyword>
<dbReference type="EC" id="4.2.1.136" evidence="19"/>
<evidence type="ECO:0000256" key="16">
    <source>
        <dbReference type="ARBA" id="ARBA00049209"/>
    </source>
</evidence>
<dbReference type="HAMAP" id="MF_01966">
    <property type="entry name" value="NADHX_epimerase"/>
    <property type="match status" value="1"/>
</dbReference>
<dbReference type="GO" id="GO:0046872">
    <property type="term" value="F:metal ion binding"/>
    <property type="evidence" value="ECO:0007669"/>
    <property type="project" value="UniProtKB-UniRule"/>
</dbReference>
<evidence type="ECO:0000256" key="15">
    <source>
        <dbReference type="ARBA" id="ARBA00048238"/>
    </source>
</evidence>
<feature type="binding site" evidence="18">
    <location>
        <position position="216"/>
    </location>
    <ligand>
        <name>(6S)-NADPHX</name>
        <dbReference type="ChEBI" id="CHEBI:64076"/>
    </ligand>
</feature>
<feature type="compositionally biased region" description="Low complexity" evidence="20">
    <location>
        <begin position="1"/>
        <end position="23"/>
    </location>
</feature>
<evidence type="ECO:0000256" key="19">
    <source>
        <dbReference type="PIRNR" id="PIRNR017184"/>
    </source>
</evidence>
<evidence type="ECO:0000256" key="14">
    <source>
        <dbReference type="ARBA" id="ARBA00025153"/>
    </source>
</evidence>
<comment type="cofactor">
    <cofactor evidence="17">
        <name>Mg(2+)</name>
        <dbReference type="ChEBI" id="CHEBI:18420"/>
    </cofactor>
</comment>
<comment type="catalytic activity">
    <reaction evidence="2 18 19">
        <text>(6R)-NADPHX = (6S)-NADPHX</text>
        <dbReference type="Rhea" id="RHEA:32227"/>
        <dbReference type="ChEBI" id="CHEBI:64076"/>
        <dbReference type="ChEBI" id="CHEBI:64077"/>
        <dbReference type="EC" id="5.1.99.6"/>
    </reaction>
</comment>
<dbReference type="GO" id="GO:0005524">
    <property type="term" value="F:ATP binding"/>
    <property type="evidence" value="ECO:0007669"/>
    <property type="project" value="UniProtKB-UniRule"/>
</dbReference>
<dbReference type="HAMAP" id="MF_01965">
    <property type="entry name" value="NADHX_dehydratase"/>
    <property type="match status" value="1"/>
</dbReference>
<dbReference type="Gene3D" id="3.40.50.10260">
    <property type="entry name" value="YjeF N-terminal domain"/>
    <property type="match status" value="1"/>
</dbReference>
<keyword evidence="12 17" id="KW-0456">Lyase</keyword>